<feature type="non-terminal residue" evidence="3">
    <location>
        <position position="343"/>
    </location>
</feature>
<proteinExistence type="predicted"/>
<protein>
    <recommendedName>
        <fullName evidence="2">M23ase beta-sheet core domain-containing protein</fullName>
    </recommendedName>
</protein>
<dbReference type="GO" id="GO:0004222">
    <property type="term" value="F:metalloendopeptidase activity"/>
    <property type="evidence" value="ECO:0007669"/>
    <property type="project" value="TreeGrafter"/>
</dbReference>
<reference evidence="3" key="1">
    <citation type="submission" date="2018-05" db="EMBL/GenBank/DDBJ databases">
        <authorList>
            <person name="Lanie J.A."/>
            <person name="Ng W.-L."/>
            <person name="Kazmierczak K.M."/>
            <person name="Andrzejewski T.M."/>
            <person name="Davidsen T.M."/>
            <person name="Wayne K.J."/>
            <person name="Tettelin H."/>
            <person name="Glass J.I."/>
            <person name="Rusch D."/>
            <person name="Podicherti R."/>
            <person name="Tsui H.-C.T."/>
            <person name="Winkler M.E."/>
        </authorList>
    </citation>
    <scope>NUCLEOTIDE SEQUENCE</scope>
</reference>
<dbReference type="EMBL" id="UINC01003215">
    <property type="protein sequence ID" value="SVA04342.1"/>
    <property type="molecule type" value="Genomic_DNA"/>
</dbReference>
<name>A0A381SJV5_9ZZZZ</name>
<dbReference type="AlphaFoldDB" id="A0A381SJV5"/>
<dbReference type="PANTHER" id="PTHR21666:SF289">
    <property type="entry name" value="L-ALA--D-GLU ENDOPEPTIDASE"/>
    <property type="match status" value="1"/>
</dbReference>
<dbReference type="InterPro" id="IPR016047">
    <property type="entry name" value="M23ase_b-sheet_dom"/>
</dbReference>
<dbReference type="Gene3D" id="2.70.70.10">
    <property type="entry name" value="Glucose Permease (Domain IIA)"/>
    <property type="match status" value="1"/>
</dbReference>
<keyword evidence="1" id="KW-0732">Signal</keyword>
<dbReference type="InterPro" id="IPR011055">
    <property type="entry name" value="Dup_hybrid_motif"/>
</dbReference>
<dbReference type="InterPro" id="IPR050570">
    <property type="entry name" value="Cell_wall_metabolism_enzyme"/>
</dbReference>
<sequence>MKKISIRSYKNIALIQLYSQLLSQAPFLEIKPYVPPSFQQYSVYNNVDHHYPYTNQTDDIFLRFDGAEFTDNLLYPDCLSGTSCYDGHAGVDYYMPFYNPILAPADGYVLWASFSPAADPCPGGITPNGDQGTIIIAHGNSYYTVYLHMEPPLNVSVGDNVATGDTLGFAGNTGCAINVHLHFEIRKDNWFFDTVEPYTIDPFGWWHNSNDPIEEIRGNRSEWLWVSDSLIDDGDNGFERFQGPDWSYLNSGFNNDCWVAPSITNPSESQHYAVWVPYLENTAEYNIEVFIPAGVDASTEAIYELSVKNENGTSSKTDIVVNQNLNPGEFIVIETMELPSGSN</sequence>
<dbReference type="PANTHER" id="PTHR21666">
    <property type="entry name" value="PEPTIDASE-RELATED"/>
    <property type="match status" value="1"/>
</dbReference>
<dbReference type="SUPFAM" id="SSF51261">
    <property type="entry name" value="Duplicated hybrid motif"/>
    <property type="match status" value="1"/>
</dbReference>
<evidence type="ECO:0000259" key="2">
    <source>
        <dbReference type="Pfam" id="PF01551"/>
    </source>
</evidence>
<dbReference type="Pfam" id="PF01551">
    <property type="entry name" value="Peptidase_M23"/>
    <property type="match status" value="1"/>
</dbReference>
<feature type="domain" description="M23ase beta-sheet core" evidence="2">
    <location>
        <begin position="87"/>
        <end position="190"/>
    </location>
</feature>
<evidence type="ECO:0000313" key="3">
    <source>
        <dbReference type="EMBL" id="SVA04342.1"/>
    </source>
</evidence>
<organism evidence="3">
    <name type="scientific">marine metagenome</name>
    <dbReference type="NCBI Taxonomy" id="408172"/>
    <lineage>
        <taxon>unclassified sequences</taxon>
        <taxon>metagenomes</taxon>
        <taxon>ecological metagenomes</taxon>
    </lineage>
</organism>
<gene>
    <name evidence="3" type="ORF">METZ01_LOCUS57196</name>
</gene>
<dbReference type="CDD" id="cd12797">
    <property type="entry name" value="M23_peptidase"/>
    <property type="match status" value="1"/>
</dbReference>
<evidence type="ECO:0000256" key="1">
    <source>
        <dbReference type="ARBA" id="ARBA00022729"/>
    </source>
</evidence>
<accession>A0A381SJV5</accession>